<keyword evidence="3" id="KW-0072">Autophagy</keyword>
<organism evidence="4 6">
    <name type="scientific">Plasmodiophora brassicae</name>
    <name type="common">Clubroot disease agent</name>
    <dbReference type="NCBI Taxonomy" id="37360"/>
    <lineage>
        <taxon>Eukaryota</taxon>
        <taxon>Sar</taxon>
        <taxon>Rhizaria</taxon>
        <taxon>Endomyxa</taxon>
        <taxon>Phytomyxea</taxon>
        <taxon>Plasmodiophorida</taxon>
        <taxon>Plasmodiophoridae</taxon>
        <taxon>Plasmodiophora</taxon>
    </lineage>
</organism>
<evidence type="ECO:0000256" key="3">
    <source>
        <dbReference type="ARBA" id="ARBA00023006"/>
    </source>
</evidence>
<accession>A0A0G4IXF7</accession>
<evidence type="ECO:0000256" key="1">
    <source>
        <dbReference type="ARBA" id="ARBA00007130"/>
    </source>
</evidence>
<evidence type="ECO:0000313" key="6">
    <source>
        <dbReference type="Proteomes" id="UP000039324"/>
    </source>
</evidence>
<dbReference type="GO" id="GO:1990316">
    <property type="term" value="C:Atg1/ULK1 kinase complex"/>
    <property type="evidence" value="ECO:0007669"/>
    <property type="project" value="TreeGrafter"/>
</dbReference>
<evidence type="ECO:0000313" key="5">
    <source>
        <dbReference type="EMBL" id="SPQ97114.1"/>
    </source>
</evidence>
<sequence length="196" mass="22557">MNLQKFSMEAIEMEKFRVRTVLRALVHTILFNRALGPIRIRDVECEGIQMRFTAIDDERIVESVERKIEATYAALERDGQGTVTLSFYEKRPVKTLFFATRDEKIIWEQWCIPVAVRERAMGGAEPVDIEDQLRARLMFIVRTVNDARDHLPPIPPDVPMYPVEFTYASSGAGAPPTESWSVSIRRMLREGPPKFT</sequence>
<dbReference type="EMBL" id="OVEO01000007">
    <property type="protein sequence ID" value="SPQ97114.1"/>
    <property type="molecule type" value="Genomic_DNA"/>
</dbReference>
<keyword evidence="6" id="KW-1185">Reference proteome</keyword>
<comment type="similarity">
    <text evidence="1">Belongs to the ATG101 family.</text>
</comment>
<dbReference type="PANTHER" id="PTHR13292">
    <property type="entry name" value="AUTOPHAGY-RELATED PROTEIN 101"/>
    <property type="match status" value="1"/>
</dbReference>
<dbReference type="STRING" id="37360.A0A0G4IXF7"/>
<dbReference type="AlphaFoldDB" id="A0A0G4IXF7"/>
<keyword evidence="5" id="KW-0496">Mitochondrion</keyword>
<reference evidence="5 7" key="2">
    <citation type="submission" date="2018-03" db="EMBL/GenBank/DDBJ databases">
        <authorList>
            <person name="Fogelqvist J."/>
        </authorList>
    </citation>
    <scope>NUCLEOTIDE SEQUENCE [LARGE SCALE GENOMIC DNA]</scope>
</reference>
<dbReference type="GO" id="GO:0019901">
    <property type="term" value="F:protein kinase binding"/>
    <property type="evidence" value="ECO:0007669"/>
    <property type="project" value="TreeGrafter"/>
</dbReference>
<dbReference type="PANTHER" id="PTHR13292:SF0">
    <property type="entry name" value="AUTOPHAGY-RELATED PROTEIN 101"/>
    <property type="match status" value="1"/>
</dbReference>
<dbReference type="GO" id="GO:0000407">
    <property type="term" value="C:phagophore assembly site"/>
    <property type="evidence" value="ECO:0007669"/>
    <property type="project" value="TreeGrafter"/>
</dbReference>
<dbReference type="Proteomes" id="UP000039324">
    <property type="component" value="Unassembled WGS sequence"/>
</dbReference>
<reference evidence="4 6" key="1">
    <citation type="submission" date="2015-02" db="EMBL/GenBank/DDBJ databases">
        <authorList>
            <person name="Chooi Y.-H."/>
        </authorList>
    </citation>
    <scope>NUCLEOTIDE SEQUENCE [LARGE SCALE GENOMIC DNA]</scope>
    <source>
        <strain evidence="4">E3</strain>
    </source>
</reference>
<dbReference type="OMA" id="WEQWIIS"/>
<dbReference type="InterPro" id="IPR012445">
    <property type="entry name" value="ATG101"/>
</dbReference>
<dbReference type="EMBL" id="CDSF01000093">
    <property type="protein sequence ID" value="CEO99726.1"/>
    <property type="molecule type" value="Genomic_DNA"/>
</dbReference>
<proteinExistence type="inferred from homology"/>
<dbReference type="GO" id="GO:0000045">
    <property type="term" value="P:autophagosome assembly"/>
    <property type="evidence" value="ECO:0007669"/>
    <property type="project" value="TreeGrafter"/>
</dbReference>
<gene>
    <name evidence="4" type="ORF">PBRA_007459</name>
    <name evidence="5" type="ORF">PLBR_LOCUS4329</name>
</gene>
<dbReference type="Pfam" id="PF07855">
    <property type="entry name" value="ATG101"/>
    <property type="match status" value="1"/>
</dbReference>
<evidence type="ECO:0000256" key="2">
    <source>
        <dbReference type="ARBA" id="ARBA00018874"/>
    </source>
</evidence>
<evidence type="ECO:0000313" key="4">
    <source>
        <dbReference type="EMBL" id="CEO99726.1"/>
    </source>
</evidence>
<protein>
    <recommendedName>
        <fullName evidence="2">Autophagy-related protein 101</fullName>
    </recommendedName>
</protein>
<geneLocation type="mitochondrion" evidence="5"/>
<dbReference type="OrthoDB" id="10259639at2759"/>
<evidence type="ECO:0000313" key="7">
    <source>
        <dbReference type="Proteomes" id="UP000290189"/>
    </source>
</evidence>
<dbReference type="Proteomes" id="UP000290189">
    <property type="component" value="Unassembled WGS sequence"/>
</dbReference>
<name>A0A0G4IXF7_PLABS</name>